<evidence type="ECO:0000259" key="4">
    <source>
        <dbReference type="Pfam" id="PF03446"/>
    </source>
</evidence>
<evidence type="ECO:0000313" key="7">
    <source>
        <dbReference type="EMBL" id="QNE07547.1"/>
    </source>
</evidence>
<dbReference type="Proteomes" id="UP000515297">
    <property type="component" value="Plasmid plas1"/>
</dbReference>
<evidence type="ECO:0000313" key="8">
    <source>
        <dbReference type="Proteomes" id="UP000195807"/>
    </source>
</evidence>
<dbReference type="AlphaFoldDB" id="A0A1Z1FH10"/>
<dbReference type="InterPro" id="IPR006115">
    <property type="entry name" value="6PGDH_NADP-bd"/>
</dbReference>
<name>A0A1Z1FH10_9SPHN</name>
<dbReference type="GO" id="GO:0016491">
    <property type="term" value="F:oxidoreductase activity"/>
    <property type="evidence" value="ECO:0007669"/>
    <property type="project" value="UniProtKB-KW"/>
</dbReference>
<accession>A0A1Z1FH10</accession>
<dbReference type="KEGG" id="cman:A9D14_17230"/>
<keyword evidence="1" id="KW-0560">Oxidoreductase</keyword>
<keyword evidence="8" id="KW-1185">Reference proteome</keyword>
<dbReference type="EMBL" id="CP060053">
    <property type="protein sequence ID" value="QNE07547.1"/>
    <property type="molecule type" value="Genomic_DNA"/>
</dbReference>
<evidence type="ECO:0000256" key="1">
    <source>
        <dbReference type="ARBA" id="ARBA00023002"/>
    </source>
</evidence>
<evidence type="ECO:0000256" key="2">
    <source>
        <dbReference type="PIRSR" id="PIRSR000103-1"/>
    </source>
</evidence>
<dbReference type="InterPro" id="IPR015814">
    <property type="entry name" value="Pgluconate_DH_NAD-bd_C"/>
</dbReference>
<protein>
    <submittedName>
        <fullName evidence="6">6-phosphogluconate dehydrogenase</fullName>
    </submittedName>
    <submittedName>
        <fullName evidence="7">DUF1932 domain-containing protein</fullName>
    </submittedName>
</protein>
<dbReference type="PIRSF" id="PIRSF000103">
    <property type="entry name" value="HIBADH"/>
    <property type="match status" value="1"/>
</dbReference>
<feature type="domain" description="Phosphogluconate dehydrogenase NAD-binding putative C-terminal" evidence="5">
    <location>
        <begin position="195"/>
        <end position="265"/>
    </location>
</feature>
<dbReference type="InterPro" id="IPR051265">
    <property type="entry name" value="HIBADH-related_NP60_sf"/>
</dbReference>
<dbReference type="InterPro" id="IPR036291">
    <property type="entry name" value="NAD(P)-bd_dom_sf"/>
</dbReference>
<dbReference type="Proteomes" id="UP000195807">
    <property type="component" value="Plasmid pCME4A9I"/>
</dbReference>
<dbReference type="Pfam" id="PF03446">
    <property type="entry name" value="NAD_binding_2"/>
    <property type="match status" value="1"/>
</dbReference>
<feature type="active site" evidence="2">
    <location>
        <position position="174"/>
    </location>
</feature>
<dbReference type="Pfam" id="PF09130">
    <property type="entry name" value="DUF1932"/>
    <property type="match status" value="1"/>
</dbReference>
<dbReference type="Gene3D" id="3.40.50.720">
    <property type="entry name" value="NAD(P)-binding Rossmann-like Domain"/>
    <property type="match status" value="1"/>
</dbReference>
<keyword evidence="6" id="KW-0614">Plasmid</keyword>
<geneLocation type="plasmid" evidence="8">
    <name>pcme4a9i</name>
</geneLocation>
<dbReference type="SUPFAM" id="SSF51735">
    <property type="entry name" value="NAD(P)-binding Rossmann-fold domains"/>
    <property type="match status" value="1"/>
</dbReference>
<dbReference type="Gene3D" id="1.10.1040.10">
    <property type="entry name" value="N-(1-d-carboxylethyl)-l-norvaline Dehydrogenase, domain 2"/>
    <property type="match status" value="1"/>
</dbReference>
<evidence type="ECO:0000256" key="3">
    <source>
        <dbReference type="SAM" id="MobiDB-lite"/>
    </source>
</evidence>
<geneLocation type="plasmid" evidence="6">
    <name>pCME4A9I</name>
</geneLocation>
<feature type="domain" description="6-phosphogluconate dehydrogenase NADP-binding" evidence="4">
    <location>
        <begin position="12"/>
        <end position="135"/>
    </location>
</feature>
<dbReference type="InterPro" id="IPR008927">
    <property type="entry name" value="6-PGluconate_DH-like_C_sf"/>
</dbReference>
<sequence length="282" mass="28959">MLCPVTDPANPSIGLIGYGEAGHTFASSAGWEGRAAAFDIDAARRAVMESDGVVPCADAAAALESAGLVLSLVTADAALKAARDAAPVLRQGALFCDMNSVAPGTKRAAAEAVHGAGGRYVDVAVLAPVNPARLRVPLLLAGPAADEAAAALAAAGFANLRVVGEQVGRASAIKMIRSVMVKGVEALTAEMMIAAEAAGVTDEVLASLDASDRSDPWAARAAYNVERMTTHGLRRAAEMEEVARTLAELGVEPAMTSGTIDRQRQMAGRAADWRDLRKGEAE</sequence>
<geneLocation type="plasmid" evidence="7 9">
    <name>plas1</name>
</geneLocation>
<dbReference type="SUPFAM" id="SSF48179">
    <property type="entry name" value="6-phosphogluconate dehydrogenase C-terminal domain-like"/>
    <property type="match status" value="1"/>
</dbReference>
<gene>
    <name evidence="6" type="ORF">A9D14_17230</name>
    <name evidence="7" type="ORF">H4O24_16955</name>
</gene>
<feature type="region of interest" description="Disordered" evidence="3">
    <location>
        <begin position="260"/>
        <end position="282"/>
    </location>
</feature>
<evidence type="ECO:0000259" key="5">
    <source>
        <dbReference type="Pfam" id="PF09130"/>
    </source>
</evidence>
<dbReference type="InterPro" id="IPR013328">
    <property type="entry name" value="6PGD_dom2"/>
</dbReference>
<evidence type="ECO:0000313" key="9">
    <source>
        <dbReference type="Proteomes" id="UP000515297"/>
    </source>
</evidence>
<feature type="compositionally biased region" description="Basic and acidic residues" evidence="3">
    <location>
        <begin position="271"/>
        <end position="282"/>
    </location>
</feature>
<dbReference type="OrthoDB" id="4333at2"/>
<dbReference type="EMBL" id="CP019603">
    <property type="protein sequence ID" value="ARU18042.1"/>
    <property type="molecule type" value="Genomic_DNA"/>
</dbReference>
<evidence type="ECO:0000313" key="6">
    <source>
        <dbReference type="EMBL" id="ARU18042.1"/>
    </source>
</evidence>
<dbReference type="GO" id="GO:0050661">
    <property type="term" value="F:NADP binding"/>
    <property type="evidence" value="ECO:0007669"/>
    <property type="project" value="InterPro"/>
</dbReference>
<proteinExistence type="predicted"/>
<dbReference type="InterPro" id="IPR015815">
    <property type="entry name" value="HIBADH-related"/>
</dbReference>
<reference evidence="7 9" key="2">
    <citation type="submission" date="2020-08" db="EMBL/GenBank/DDBJ databases">
        <authorList>
            <person name="Liu G."/>
            <person name="Sun C."/>
        </authorList>
    </citation>
    <scope>NUCLEOTIDE SEQUENCE [LARGE SCALE GENOMIC DNA]</scope>
    <source>
        <strain evidence="7 9">OT19</strain>
        <plasmid evidence="7 9">plas1</plasmid>
    </source>
</reference>
<dbReference type="PANTHER" id="PTHR43580">
    <property type="entry name" value="OXIDOREDUCTASE GLYR1-RELATED"/>
    <property type="match status" value="1"/>
</dbReference>
<dbReference type="PANTHER" id="PTHR43580:SF2">
    <property type="entry name" value="CYTOKINE-LIKE NUCLEAR FACTOR N-PAC"/>
    <property type="match status" value="1"/>
</dbReference>
<organism evidence="6 8">
    <name type="scientific">Croceicoccus marinus</name>
    <dbReference type="NCBI Taxonomy" id="450378"/>
    <lineage>
        <taxon>Bacteria</taxon>
        <taxon>Pseudomonadati</taxon>
        <taxon>Pseudomonadota</taxon>
        <taxon>Alphaproteobacteria</taxon>
        <taxon>Sphingomonadales</taxon>
        <taxon>Erythrobacteraceae</taxon>
        <taxon>Croceicoccus</taxon>
    </lineage>
</organism>
<reference evidence="6 8" key="1">
    <citation type="submission" date="2017-01" db="EMBL/GenBank/DDBJ databases">
        <title>Complete genome sequence of esterase-producing bacterium Croceicoccus marinus E4A9.</title>
        <authorList>
            <person name="Wu Y.-H."/>
            <person name="Cheng H."/>
            <person name="Xu L."/>
            <person name="Huo Y.-Y."/>
            <person name="Wang C.-S."/>
            <person name="Xu X.-W."/>
        </authorList>
    </citation>
    <scope>NUCLEOTIDE SEQUENCE [LARGE SCALE GENOMIC DNA]</scope>
    <source>
        <strain evidence="6 8">E4A9</strain>
        <plasmid evidence="6">pCME4A9I</plasmid>
        <plasmid evidence="8">Plasmid pcme4a9i</plasmid>
    </source>
</reference>
<dbReference type="STRING" id="450378.GCA_001661675_03464"/>